<evidence type="ECO:0000313" key="4">
    <source>
        <dbReference type="EMBL" id="TMQ48302.1"/>
    </source>
</evidence>
<evidence type="ECO:0000313" key="5">
    <source>
        <dbReference type="EMBL" id="TMQ57152.1"/>
    </source>
</evidence>
<reference evidence="6 7" key="1">
    <citation type="journal article" date="2019" name="Nat. Microbiol.">
        <title>Mediterranean grassland soil C-N compound turnover is dependent on rainfall and depth, and is mediated by genomically divergent microorganisms.</title>
        <authorList>
            <person name="Diamond S."/>
            <person name="Andeer P.F."/>
            <person name="Li Z."/>
            <person name="Crits-Christoph A."/>
            <person name="Burstein D."/>
            <person name="Anantharaman K."/>
            <person name="Lane K.R."/>
            <person name="Thomas B.C."/>
            <person name="Pan C."/>
            <person name="Northen T.R."/>
            <person name="Banfield J.F."/>
        </authorList>
    </citation>
    <scope>NUCLEOTIDE SEQUENCE [LARGE SCALE GENOMIC DNA]</scope>
    <source>
        <strain evidence="4">WS_1</strain>
        <strain evidence="5">WS_5</strain>
    </source>
</reference>
<sequence>MNRTRFATMLFTFALVTAFAAAASAMPSVGTLEISGGYAKSSLNAAAPFSTDSPKGGMTFGGGYFRSIAPKTSWGMEVSYDNLGSMNWNDGTDDHTTSIHMLRVSPELRMNFGAPVGPSFCAQAGAGYYSVSLKDEDTTASTNLTASDGKFGFNLGAGVGFPVGPKTKLNLMGNYHTVSTPGNSTNYMNIRAGLGLSL</sequence>
<dbReference type="InterPro" id="IPR011250">
    <property type="entry name" value="OMP/PagP_B-barrel"/>
</dbReference>
<dbReference type="EMBL" id="VBOR01000080">
    <property type="protein sequence ID" value="TMQ48302.1"/>
    <property type="molecule type" value="Genomic_DNA"/>
</dbReference>
<proteinExistence type="predicted"/>
<gene>
    <name evidence="4" type="ORF">E6K71_07530</name>
    <name evidence="5" type="ORF">E6K75_07320</name>
</gene>
<organism evidence="4 6">
    <name type="scientific">Eiseniibacteriota bacterium</name>
    <dbReference type="NCBI Taxonomy" id="2212470"/>
    <lineage>
        <taxon>Bacteria</taxon>
        <taxon>Candidatus Eiseniibacteriota</taxon>
    </lineage>
</organism>
<name>A0A538SAA3_UNCEI</name>
<dbReference type="InterPro" id="IPR027385">
    <property type="entry name" value="Beta-barrel_OMP"/>
</dbReference>
<dbReference type="SUPFAM" id="SSF56925">
    <property type="entry name" value="OMPA-like"/>
    <property type="match status" value="1"/>
</dbReference>
<evidence type="ECO:0000313" key="7">
    <source>
        <dbReference type="Proteomes" id="UP000320913"/>
    </source>
</evidence>
<protein>
    <submittedName>
        <fullName evidence="4">Porin family protein</fullName>
    </submittedName>
</protein>
<feature type="signal peptide" evidence="2">
    <location>
        <begin position="1"/>
        <end position="22"/>
    </location>
</feature>
<feature type="domain" description="Outer membrane protein beta-barrel" evidence="3">
    <location>
        <begin position="11"/>
        <end position="196"/>
    </location>
</feature>
<comment type="caution">
    <text evidence="4">The sequence shown here is derived from an EMBL/GenBank/DDBJ whole genome shotgun (WGS) entry which is preliminary data.</text>
</comment>
<dbReference type="Proteomes" id="UP000316292">
    <property type="component" value="Unassembled WGS sequence"/>
</dbReference>
<dbReference type="Proteomes" id="UP000320913">
    <property type="component" value="Unassembled WGS sequence"/>
</dbReference>
<dbReference type="EMBL" id="VBOV01000176">
    <property type="protein sequence ID" value="TMQ57152.1"/>
    <property type="molecule type" value="Genomic_DNA"/>
</dbReference>
<feature type="chain" id="PRO_5039810562" evidence="2">
    <location>
        <begin position="23"/>
        <end position="198"/>
    </location>
</feature>
<evidence type="ECO:0000256" key="1">
    <source>
        <dbReference type="ARBA" id="ARBA00022729"/>
    </source>
</evidence>
<accession>A0A538SAA3</accession>
<dbReference type="AlphaFoldDB" id="A0A538SAA3"/>
<dbReference type="Pfam" id="PF13505">
    <property type="entry name" value="OMP_b-brl"/>
    <property type="match status" value="1"/>
</dbReference>
<evidence type="ECO:0000259" key="3">
    <source>
        <dbReference type="Pfam" id="PF13505"/>
    </source>
</evidence>
<evidence type="ECO:0000313" key="6">
    <source>
        <dbReference type="Proteomes" id="UP000316292"/>
    </source>
</evidence>
<evidence type="ECO:0000256" key="2">
    <source>
        <dbReference type="SAM" id="SignalP"/>
    </source>
</evidence>
<dbReference type="Gene3D" id="2.40.160.20">
    <property type="match status" value="1"/>
</dbReference>
<keyword evidence="1 2" id="KW-0732">Signal</keyword>